<dbReference type="RefSeq" id="WP_188954768.1">
    <property type="nucleotide sequence ID" value="NZ_BMIB01000003.1"/>
</dbReference>
<name>A0A917J3B5_9BACT</name>
<dbReference type="SUPFAM" id="SSF53448">
    <property type="entry name" value="Nucleotide-diphospho-sugar transferases"/>
    <property type="match status" value="1"/>
</dbReference>
<sequence length="286" mass="33763">MQLSIIIINYNTFQLTCNCLRSIQEKLTGMSYEIVLVDNASKECDPAEFTKLFPEIKLVASAQNLGFTGGNNLGIEHASGEYLLLLNSDTELINNAPKITYDYLLAHPDTGMVTSQLLYPDGRMQYNCRRFRTIGWELLEVFPLYKLLPKEKREALMLHHYFDHQRALDVDWVWGAYMLFHRSILPKLPKGKLSDDFFMYCEDTLWCWEFHQLGYKIHFMPEAKVMHVHKGSVKTKEQLLKVRTTSIENHATLMKKFYPDFRWYLWAAIYYTKQYGALTWFRLRNR</sequence>
<reference evidence="2" key="1">
    <citation type="journal article" date="2014" name="Int. J. Syst. Evol. Microbiol.">
        <title>Complete genome sequence of Corynebacterium casei LMG S-19264T (=DSM 44701T), isolated from a smear-ripened cheese.</title>
        <authorList>
            <consortium name="US DOE Joint Genome Institute (JGI-PGF)"/>
            <person name="Walter F."/>
            <person name="Albersmeier A."/>
            <person name="Kalinowski J."/>
            <person name="Ruckert C."/>
        </authorList>
    </citation>
    <scope>NUCLEOTIDE SEQUENCE</scope>
    <source>
        <strain evidence="2">CGMCC 1.15290</strain>
    </source>
</reference>
<evidence type="ECO:0000313" key="3">
    <source>
        <dbReference type="Proteomes" id="UP000627292"/>
    </source>
</evidence>
<keyword evidence="2" id="KW-0808">Transferase</keyword>
<dbReference type="GO" id="GO:0016740">
    <property type="term" value="F:transferase activity"/>
    <property type="evidence" value="ECO:0007669"/>
    <property type="project" value="UniProtKB-KW"/>
</dbReference>
<evidence type="ECO:0000259" key="1">
    <source>
        <dbReference type="Pfam" id="PF00535"/>
    </source>
</evidence>
<dbReference type="PANTHER" id="PTHR43179">
    <property type="entry name" value="RHAMNOSYLTRANSFERASE WBBL"/>
    <property type="match status" value="1"/>
</dbReference>
<dbReference type="Pfam" id="PF00535">
    <property type="entry name" value="Glycos_transf_2"/>
    <property type="match status" value="1"/>
</dbReference>
<organism evidence="2 3">
    <name type="scientific">Filimonas zeae</name>
    <dbReference type="NCBI Taxonomy" id="1737353"/>
    <lineage>
        <taxon>Bacteria</taxon>
        <taxon>Pseudomonadati</taxon>
        <taxon>Bacteroidota</taxon>
        <taxon>Chitinophagia</taxon>
        <taxon>Chitinophagales</taxon>
        <taxon>Chitinophagaceae</taxon>
        <taxon>Filimonas</taxon>
    </lineage>
</organism>
<keyword evidence="3" id="KW-1185">Reference proteome</keyword>
<proteinExistence type="predicted"/>
<comment type="caution">
    <text evidence="2">The sequence shown here is derived from an EMBL/GenBank/DDBJ whole genome shotgun (WGS) entry which is preliminary data.</text>
</comment>
<dbReference type="EMBL" id="BMIB01000003">
    <property type="protein sequence ID" value="GGH73863.1"/>
    <property type="molecule type" value="Genomic_DNA"/>
</dbReference>
<protein>
    <submittedName>
        <fullName evidence="2">Glycosyl transferase</fullName>
    </submittedName>
</protein>
<dbReference type="Proteomes" id="UP000627292">
    <property type="component" value="Unassembled WGS sequence"/>
</dbReference>
<evidence type="ECO:0000313" key="2">
    <source>
        <dbReference type="EMBL" id="GGH73863.1"/>
    </source>
</evidence>
<dbReference type="InterPro" id="IPR001173">
    <property type="entry name" value="Glyco_trans_2-like"/>
</dbReference>
<accession>A0A917J3B5</accession>
<dbReference type="PANTHER" id="PTHR43179:SF7">
    <property type="entry name" value="RHAMNOSYLTRANSFERASE WBBL"/>
    <property type="match status" value="1"/>
</dbReference>
<dbReference type="InterPro" id="IPR029044">
    <property type="entry name" value="Nucleotide-diphossugar_trans"/>
</dbReference>
<dbReference type="Gene3D" id="3.90.550.10">
    <property type="entry name" value="Spore Coat Polysaccharide Biosynthesis Protein SpsA, Chain A"/>
    <property type="match status" value="1"/>
</dbReference>
<feature type="domain" description="Glycosyltransferase 2-like" evidence="1">
    <location>
        <begin position="4"/>
        <end position="174"/>
    </location>
</feature>
<reference evidence="2" key="2">
    <citation type="submission" date="2020-09" db="EMBL/GenBank/DDBJ databases">
        <authorList>
            <person name="Sun Q."/>
            <person name="Zhou Y."/>
        </authorList>
    </citation>
    <scope>NUCLEOTIDE SEQUENCE</scope>
    <source>
        <strain evidence="2">CGMCC 1.15290</strain>
    </source>
</reference>
<dbReference type="AlphaFoldDB" id="A0A917J3B5"/>
<dbReference type="CDD" id="cd04186">
    <property type="entry name" value="GT_2_like_c"/>
    <property type="match status" value="1"/>
</dbReference>
<gene>
    <name evidence="2" type="ORF">GCM10011379_35850</name>
</gene>